<dbReference type="InterPro" id="IPR006037">
    <property type="entry name" value="RCK_C"/>
</dbReference>
<comment type="subcellular location">
    <subcellularLocation>
        <location evidence="1">Membrane</location>
        <topology evidence="1">Multi-pass membrane protein</topology>
    </subcellularLocation>
</comment>
<sequence>MRSPLPRAVLHRLETGRLVVLSVLLGALVGGLCIVLRLTLDALIAFAVRLTDYAPPGTTGEGGLMMAFGTAAHWGLITLPLAAIAYAALVRPGEGDPLTQLVRGYHQRGQWAPVPTQLRTLAGSLVAHSSGLLLGRDAPFTMTGMLGARLMQRVTRLDSVELRTLTLAGAAAGLGAVLHAPLAAAVLIAEVLYRRFEFEFEVVMPCLLAAVAGTAVYGLAFGFTPLLTFPDVQVPAAAQLPAFALVGLGATLLGWLALLSCSALPASVLQGWRRLAFAGAVGLLTAVVAQRLTPSVLGDGLGWLQLGAGGFVADGAEQAAWRWVLLALGLHVALGGGVLPSVGVGGLLGVGLANLLGVDPAVAAMVGAAAFLTVTLNVPLAATLLAVTWGGEALLPVTLAACSVAHLLSGTRGLIESQVRARRDSGVHAATPAWLPDTVRYIPRRPVDAPAVPYDAAAPAAPLDADALPPPSSDRELYRRVVPASWRGARLGVVTLPPGVEVVGIVRDGSVRLPRPDLRLTATDELVFLARPDAYTALEGVLRLPGA</sequence>
<feature type="transmembrane region" description="Helical" evidence="10">
    <location>
        <begin position="67"/>
        <end position="89"/>
    </location>
</feature>
<dbReference type="Pfam" id="PF02080">
    <property type="entry name" value="TrkA_C"/>
    <property type="match status" value="1"/>
</dbReference>
<dbReference type="CDD" id="cd00400">
    <property type="entry name" value="Voltage_gated_ClC"/>
    <property type="match status" value="1"/>
</dbReference>
<dbReference type="KEGG" id="dch:SY84_01795"/>
<dbReference type="GO" id="GO:0005254">
    <property type="term" value="F:chloride channel activity"/>
    <property type="evidence" value="ECO:0007669"/>
    <property type="project" value="UniProtKB-KW"/>
</dbReference>
<dbReference type="Gene3D" id="1.10.3080.10">
    <property type="entry name" value="Clc chloride channel"/>
    <property type="match status" value="1"/>
</dbReference>
<keyword evidence="9" id="KW-0407">Ion channel</keyword>
<evidence type="ECO:0000256" key="6">
    <source>
        <dbReference type="ARBA" id="ARBA00023136"/>
    </source>
</evidence>
<accession>A0A0F7JIY1</accession>
<dbReference type="InterPro" id="IPR050368">
    <property type="entry name" value="ClC-type_chloride_channel"/>
</dbReference>
<dbReference type="PROSITE" id="PS51202">
    <property type="entry name" value="RCK_C"/>
    <property type="match status" value="1"/>
</dbReference>
<gene>
    <name evidence="13" type="ORF">J2Y00_000804</name>
    <name evidence="12" type="ORF">SY84_01795</name>
</gene>
<evidence type="ECO:0000256" key="1">
    <source>
        <dbReference type="ARBA" id="ARBA00004141"/>
    </source>
</evidence>
<evidence type="ECO:0000313" key="12">
    <source>
        <dbReference type="EMBL" id="AKH15986.1"/>
    </source>
</evidence>
<dbReference type="GO" id="GO:0008324">
    <property type="term" value="F:monoatomic cation transmembrane transporter activity"/>
    <property type="evidence" value="ECO:0007669"/>
    <property type="project" value="InterPro"/>
</dbReference>
<proteinExistence type="predicted"/>
<dbReference type="SUPFAM" id="SSF116726">
    <property type="entry name" value="TrkA C-terminal domain-like"/>
    <property type="match status" value="1"/>
</dbReference>
<evidence type="ECO:0000256" key="2">
    <source>
        <dbReference type="ARBA" id="ARBA00022448"/>
    </source>
</evidence>
<name>A0A0F7JIY1_9DEIO</name>
<organism evidence="12 14">
    <name type="scientific">Deinococcus soli</name>
    <name type="common">ex Cha et al. 2016</name>
    <dbReference type="NCBI Taxonomy" id="1309411"/>
    <lineage>
        <taxon>Bacteria</taxon>
        <taxon>Thermotogati</taxon>
        <taxon>Deinococcota</taxon>
        <taxon>Deinococci</taxon>
        <taxon>Deinococcales</taxon>
        <taxon>Deinococcaceae</taxon>
        <taxon>Deinococcus</taxon>
    </lineage>
</organism>
<dbReference type="InterPro" id="IPR036721">
    <property type="entry name" value="RCK_C_sf"/>
</dbReference>
<dbReference type="Proteomes" id="UP001185331">
    <property type="component" value="Unassembled WGS sequence"/>
</dbReference>
<feature type="transmembrane region" description="Helical" evidence="10">
    <location>
        <begin position="240"/>
        <end position="263"/>
    </location>
</feature>
<feature type="transmembrane region" description="Helical" evidence="10">
    <location>
        <begin position="362"/>
        <end position="387"/>
    </location>
</feature>
<dbReference type="OrthoDB" id="57273at2"/>
<evidence type="ECO:0000313" key="13">
    <source>
        <dbReference type="EMBL" id="MDR6217247.1"/>
    </source>
</evidence>
<dbReference type="GO" id="GO:0006813">
    <property type="term" value="P:potassium ion transport"/>
    <property type="evidence" value="ECO:0007669"/>
    <property type="project" value="InterPro"/>
</dbReference>
<dbReference type="Gene3D" id="3.30.70.1450">
    <property type="entry name" value="Regulator of K+ conductance, C-terminal domain"/>
    <property type="match status" value="1"/>
</dbReference>
<keyword evidence="5" id="KW-0406">Ion transport</keyword>
<evidence type="ECO:0000256" key="4">
    <source>
        <dbReference type="ARBA" id="ARBA00022989"/>
    </source>
</evidence>
<keyword evidence="7" id="KW-0869">Chloride channel</keyword>
<dbReference type="Pfam" id="PF00654">
    <property type="entry name" value="Voltage_CLC"/>
    <property type="match status" value="1"/>
</dbReference>
<dbReference type="PRINTS" id="PR00762">
    <property type="entry name" value="CLCHANNEL"/>
</dbReference>
<feature type="transmembrane region" description="Helical" evidence="10">
    <location>
        <begin position="165"/>
        <end position="188"/>
    </location>
</feature>
<evidence type="ECO:0000259" key="11">
    <source>
        <dbReference type="PROSITE" id="PS51202"/>
    </source>
</evidence>
<evidence type="ECO:0000256" key="3">
    <source>
        <dbReference type="ARBA" id="ARBA00022692"/>
    </source>
</evidence>
<keyword evidence="4 10" id="KW-1133">Transmembrane helix</keyword>
<dbReference type="GO" id="GO:0034707">
    <property type="term" value="C:chloride channel complex"/>
    <property type="evidence" value="ECO:0007669"/>
    <property type="project" value="UniProtKB-KW"/>
</dbReference>
<dbReference type="PANTHER" id="PTHR43427:SF6">
    <property type="entry name" value="CHLORIDE CHANNEL PROTEIN CLC-E"/>
    <property type="match status" value="1"/>
</dbReference>
<evidence type="ECO:0000256" key="8">
    <source>
        <dbReference type="ARBA" id="ARBA00023214"/>
    </source>
</evidence>
<dbReference type="InterPro" id="IPR001807">
    <property type="entry name" value="ClC"/>
</dbReference>
<feature type="domain" description="RCK C-terminal" evidence="11">
    <location>
        <begin position="465"/>
        <end position="544"/>
    </location>
</feature>
<feature type="transmembrane region" description="Helical" evidence="10">
    <location>
        <begin position="200"/>
        <end position="220"/>
    </location>
</feature>
<dbReference type="EMBL" id="JAVDQK010000002">
    <property type="protein sequence ID" value="MDR6217247.1"/>
    <property type="molecule type" value="Genomic_DNA"/>
</dbReference>
<dbReference type="Proteomes" id="UP000034024">
    <property type="component" value="Chromosome"/>
</dbReference>
<keyword evidence="8" id="KW-0868">Chloride</keyword>
<feature type="transmembrane region" description="Helical" evidence="10">
    <location>
        <begin position="323"/>
        <end position="350"/>
    </location>
</feature>
<evidence type="ECO:0000256" key="10">
    <source>
        <dbReference type="SAM" id="Phobius"/>
    </source>
</evidence>
<evidence type="ECO:0000256" key="9">
    <source>
        <dbReference type="ARBA" id="ARBA00023303"/>
    </source>
</evidence>
<dbReference type="EMBL" id="CP011389">
    <property type="protein sequence ID" value="AKH15986.1"/>
    <property type="molecule type" value="Genomic_DNA"/>
</dbReference>
<keyword evidence="6 10" id="KW-0472">Membrane</keyword>
<keyword evidence="3 10" id="KW-0812">Transmembrane</keyword>
<dbReference type="PANTHER" id="PTHR43427">
    <property type="entry name" value="CHLORIDE CHANNEL PROTEIN CLC-E"/>
    <property type="match status" value="1"/>
</dbReference>
<evidence type="ECO:0000313" key="14">
    <source>
        <dbReference type="Proteomes" id="UP000034024"/>
    </source>
</evidence>
<feature type="transmembrane region" description="Helical" evidence="10">
    <location>
        <begin position="20"/>
        <end position="46"/>
    </location>
</feature>
<evidence type="ECO:0000256" key="7">
    <source>
        <dbReference type="ARBA" id="ARBA00023173"/>
    </source>
</evidence>
<dbReference type="SUPFAM" id="SSF81340">
    <property type="entry name" value="Clc chloride channel"/>
    <property type="match status" value="1"/>
</dbReference>
<keyword evidence="2" id="KW-0813">Transport</keyword>
<reference evidence="12 14" key="1">
    <citation type="submission" date="2015-01" db="EMBL/GenBank/DDBJ databases">
        <title>Deinococcus soli/N5/whole genome sequencing.</title>
        <authorList>
            <person name="Kim M.K."/>
            <person name="Srinivasan S."/>
            <person name="Lee J.-J."/>
        </authorList>
    </citation>
    <scope>NUCLEOTIDE SEQUENCE [LARGE SCALE GENOMIC DNA]</scope>
    <source>
        <strain evidence="12 14">N5</strain>
    </source>
</reference>
<dbReference type="PATRIC" id="fig|1309411.5.peg.380"/>
<keyword evidence="14" id="KW-1185">Reference proteome</keyword>
<feature type="transmembrane region" description="Helical" evidence="10">
    <location>
        <begin position="393"/>
        <end position="415"/>
    </location>
</feature>
<protein>
    <submittedName>
        <fullName evidence="12">Cl-channel voltage-gated family protein</fullName>
    </submittedName>
    <submittedName>
        <fullName evidence="13">H+/Cl- antiporter ClcA</fullName>
    </submittedName>
</protein>
<reference evidence="13" key="2">
    <citation type="submission" date="2023-07" db="EMBL/GenBank/DDBJ databases">
        <title>Sorghum-associated microbial communities from plants grown in Nebraska, USA.</title>
        <authorList>
            <person name="Schachtman D."/>
        </authorList>
    </citation>
    <scope>NUCLEOTIDE SEQUENCE</scope>
    <source>
        <strain evidence="13">BE330</strain>
    </source>
</reference>
<dbReference type="AlphaFoldDB" id="A0A0F7JIY1"/>
<evidence type="ECO:0000256" key="5">
    <source>
        <dbReference type="ARBA" id="ARBA00023065"/>
    </source>
</evidence>
<dbReference type="InterPro" id="IPR014743">
    <property type="entry name" value="Cl-channel_core"/>
</dbReference>
<feature type="transmembrane region" description="Helical" evidence="10">
    <location>
        <begin position="275"/>
        <end position="293"/>
    </location>
</feature>
<dbReference type="RefSeq" id="WP_046842562.1">
    <property type="nucleotide sequence ID" value="NZ_CP011389.1"/>
</dbReference>